<dbReference type="Pfam" id="PF23647">
    <property type="entry name" value="TRAPPC13_M"/>
    <property type="match status" value="1"/>
</dbReference>
<dbReference type="Pfam" id="PF06159">
    <property type="entry name" value="TRAPPC13_N"/>
    <property type="match status" value="1"/>
</dbReference>
<dbReference type="PANTHER" id="PTHR13134">
    <property type="entry name" value="TRAFFICKING PROTEIN PARTICLE COMPLEX SUBUNIT 13"/>
    <property type="match status" value="1"/>
</dbReference>
<proteinExistence type="inferred from homology"/>
<dbReference type="InterPro" id="IPR055428">
    <property type="entry name" value="TRAPPC13_C"/>
</dbReference>
<dbReference type="InterPro" id="IPR055427">
    <property type="entry name" value="TRAPPC13_N"/>
</dbReference>
<evidence type="ECO:0000313" key="8">
    <source>
        <dbReference type="Proteomes" id="UP001642483"/>
    </source>
</evidence>
<gene>
    <name evidence="7" type="ORF">CVLEPA_LOCUS5415</name>
</gene>
<accession>A0ABP0F8C6</accession>
<evidence type="ECO:0000259" key="5">
    <source>
        <dbReference type="Pfam" id="PF23643"/>
    </source>
</evidence>
<feature type="domain" description="Trafficking protein particle complex subunit 13 middle" evidence="6">
    <location>
        <begin position="162"/>
        <end position="279"/>
    </location>
</feature>
<organism evidence="7 8">
    <name type="scientific">Clavelina lepadiformis</name>
    <name type="common">Light-bulb sea squirt</name>
    <name type="synonym">Ascidia lepadiformis</name>
    <dbReference type="NCBI Taxonomy" id="159417"/>
    <lineage>
        <taxon>Eukaryota</taxon>
        <taxon>Metazoa</taxon>
        <taxon>Chordata</taxon>
        <taxon>Tunicata</taxon>
        <taxon>Ascidiacea</taxon>
        <taxon>Aplousobranchia</taxon>
        <taxon>Clavelinidae</taxon>
        <taxon>Clavelina</taxon>
    </lineage>
</organism>
<dbReference type="InterPro" id="IPR055429">
    <property type="entry name" value="TRAPPC13_M"/>
</dbReference>
<dbReference type="InterPro" id="IPR010378">
    <property type="entry name" value="TRAPPC13"/>
</dbReference>
<dbReference type="EMBL" id="CAWYQH010000024">
    <property type="protein sequence ID" value="CAK8675890.1"/>
    <property type="molecule type" value="Genomic_DNA"/>
</dbReference>
<evidence type="ECO:0000259" key="4">
    <source>
        <dbReference type="Pfam" id="PF06159"/>
    </source>
</evidence>
<protein>
    <recommendedName>
        <fullName evidence="3">Trafficking protein particle complex subunit 13</fullName>
    </recommendedName>
</protein>
<evidence type="ECO:0000256" key="1">
    <source>
        <dbReference type="ARBA" id="ARBA00010785"/>
    </source>
</evidence>
<evidence type="ECO:0000256" key="2">
    <source>
        <dbReference type="ARBA" id="ARBA00011698"/>
    </source>
</evidence>
<dbReference type="Proteomes" id="UP001642483">
    <property type="component" value="Unassembled WGS sequence"/>
</dbReference>
<feature type="domain" description="Trafficking protein particle complex subunit 13 N-terminal" evidence="4">
    <location>
        <begin position="8"/>
        <end position="158"/>
    </location>
</feature>
<comment type="caution">
    <text evidence="7">The sequence shown here is derived from an EMBL/GenBank/DDBJ whole genome shotgun (WGS) entry which is preliminary data.</text>
</comment>
<sequence>MESSGREHPLVLRVMRLTKPSIVSSFPILFEDHDLTSKPLGYCLEDLPSFGTGELLVLPQSFGNIFLGETFVSYLSVNNESGNDVETVSLKADLQTGSQRITLTNTAPVTVLQHNNSLDEVVSHEVKEVGPHILVCVVSYKRPDGDIKSFRKFFKFQVLKPLEVKTKFYNIKCDEVYLETQIQNIMQSPICMEKVNLDPSPLYTVKALNIVSDNQSVFGSQSYMKPSEVWQYLYWLKLKPENKMQAFTDAASAIGKLDIVWKSSLGERGRLQTSQLQRAVMNQRDIRLEVESAPNTHQINESFYLKCKITNYSERAKQLMVHYENQTDILWQGVSGYKLDPLRSKDSLQLNMSLIPISPGLQTISGLRIVDTELSRTYEYDDIHQILVLSC</sequence>
<evidence type="ECO:0000259" key="6">
    <source>
        <dbReference type="Pfam" id="PF23647"/>
    </source>
</evidence>
<feature type="domain" description="Trafficking protein particle complex subunit 13 C-terminal" evidence="5">
    <location>
        <begin position="294"/>
        <end position="388"/>
    </location>
</feature>
<comment type="similarity">
    <text evidence="1">Belongs to the TRAPPC13 family.</text>
</comment>
<dbReference type="PANTHER" id="PTHR13134:SF3">
    <property type="entry name" value="TRAFFICKING PROTEIN PARTICLE COMPLEX SUBUNIT 13"/>
    <property type="match status" value="1"/>
</dbReference>
<comment type="subunit">
    <text evidence="2">Part of the multisubunit TRAPP (transport protein particle) complex.</text>
</comment>
<evidence type="ECO:0000256" key="3">
    <source>
        <dbReference type="ARBA" id="ARBA00021500"/>
    </source>
</evidence>
<evidence type="ECO:0000313" key="7">
    <source>
        <dbReference type="EMBL" id="CAK8675890.1"/>
    </source>
</evidence>
<keyword evidence="8" id="KW-1185">Reference proteome</keyword>
<name>A0ABP0F8C6_CLALP</name>
<dbReference type="Pfam" id="PF23643">
    <property type="entry name" value="TRAPPC13_C"/>
    <property type="match status" value="1"/>
</dbReference>
<reference evidence="7 8" key="1">
    <citation type="submission" date="2024-02" db="EMBL/GenBank/DDBJ databases">
        <authorList>
            <person name="Daric V."/>
            <person name="Darras S."/>
        </authorList>
    </citation>
    <scope>NUCLEOTIDE SEQUENCE [LARGE SCALE GENOMIC DNA]</scope>
</reference>